<dbReference type="EMBL" id="AP021874">
    <property type="protein sequence ID" value="BBO70025.1"/>
    <property type="molecule type" value="Genomic_DNA"/>
</dbReference>
<evidence type="ECO:0000256" key="1">
    <source>
        <dbReference type="ARBA" id="ARBA00007189"/>
    </source>
</evidence>
<proteinExistence type="inferred from homology"/>
<sequence>MCLNLAEQRQLLKKMGLLKKNDSPFEMHEKMVSVMDSENRLSRRIDNLLERKFGKQAAVLLKLDEKAILAHFKEALASGDAAAVLWATAVGPDLSTACRREIFGDIHMTMHWNGEQLMQFKRKLSRQQHDLDRVQQRFNDSARQRRSLKKEVNSHKREQKDLLCKLSAATIENCTLHKTLHELSSRDGTYDQDHECRRLQLVCEGLGEQLAAAQVKIATLEEKNSQLLSQLGQQLEMEKHFREEARAIITEMSSMNRCDESCPSFDLCKKRILIVGGVTRMESLYRELIEGSNGVFEYHDGYVKKGARDIESRLKRADMVLCPVNCNSHAACSIVKNLGKKHNKTVHILANSSLSTVSQVIWGKTGNAACTLN</sequence>
<protein>
    <recommendedName>
        <fullName evidence="5">DUF2325 domain-containing protein</fullName>
    </recommendedName>
</protein>
<organism evidence="3 4">
    <name type="scientific">Desulfosarcina alkanivorans</name>
    <dbReference type="NCBI Taxonomy" id="571177"/>
    <lineage>
        <taxon>Bacteria</taxon>
        <taxon>Pseudomonadati</taxon>
        <taxon>Thermodesulfobacteriota</taxon>
        <taxon>Desulfobacteria</taxon>
        <taxon>Desulfobacterales</taxon>
        <taxon>Desulfosarcinaceae</taxon>
        <taxon>Desulfosarcina</taxon>
    </lineage>
</organism>
<evidence type="ECO:0000313" key="3">
    <source>
        <dbReference type="EMBL" id="BBO70025.1"/>
    </source>
</evidence>
<evidence type="ECO:0000313" key="4">
    <source>
        <dbReference type="Proteomes" id="UP000427906"/>
    </source>
</evidence>
<feature type="coiled-coil region" evidence="2">
    <location>
        <begin position="203"/>
        <end position="230"/>
    </location>
</feature>
<dbReference type="AlphaFoldDB" id="A0A5K7YNY7"/>
<evidence type="ECO:0000256" key="2">
    <source>
        <dbReference type="SAM" id="Coils"/>
    </source>
</evidence>
<dbReference type="Proteomes" id="UP000427906">
    <property type="component" value="Chromosome"/>
</dbReference>
<dbReference type="KEGG" id="dalk:DSCA_39550"/>
<feature type="coiled-coil region" evidence="2">
    <location>
        <begin position="117"/>
        <end position="165"/>
    </location>
</feature>
<keyword evidence="4" id="KW-1185">Reference proteome</keyword>
<comment type="similarity">
    <text evidence="1">Belongs to the UPF0751 family.</text>
</comment>
<name>A0A5K7YNY7_9BACT</name>
<evidence type="ECO:0008006" key="5">
    <source>
        <dbReference type="Google" id="ProtNLM"/>
    </source>
</evidence>
<accession>A0A5K7YNY7</accession>
<dbReference type="RefSeq" id="WP_155318008.1">
    <property type="nucleotide sequence ID" value="NZ_AP021874.1"/>
</dbReference>
<dbReference type="Pfam" id="PF10087">
    <property type="entry name" value="DUF2325"/>
    <property type="match status" value="1"/>
</dbReference>
<dbReference type="InterPro" id="IPR016772">
    <property type="entry name" value="UCP020408"/>
</dbReference>
<reference evidence="3 4" key="1">
    <citation type="submission" date="2019-11" db="EMBL/GenBank/DDBJ databases">
        <title>Comparative genomics of hydrocarbon-degrading Desulfosarcina strains.</title>
        <authorList>
            <person name="Watanabe M."/>
            <person name="Kojima H."/>
            <person name="Fukui M."/>
        </authorList>
    </citation>
    <scope>NUCLEOTIDE SEQUENCE [LARGE SCALE GENOMIC DNA]</scope>
    <source>
        <strain evidence="3 4">PL12</strain>
    </source>
</reference>
<dbReference type="OrthoDB" id="7829313at2"/>
<gene>
    <name evidence="3" type="ORF">DSCA_39550</name>
</gene>
<keyword evidence="2" id="KW-0175">Coiled coil</keyword>